<feature type="compositionally biased region" description="Polar residues" evidence="6">
    <location>
        <begin position="322"/>
        <end position="337"/>
    </location>
</feature>
<feature type="compositionally biased region" description="Polar residues" evidence="6">
    <location>
        <begin position="355"/>
        <end position="370"/>
    </location>
</feature>
<evidence type="ECO:0000256" key="2">
    <source>
        <dbReference type="ARBA" id="ARBA00022692"/>
    </source>
</evidence>
<dbReference type="InterPro" id="IPR052337">
    <property type="entry name" value="SAT4-like"/>
</dbReference>
<dbReference type="GO" id="GO:0016020">
    <property type="term" value="C:membrane"/>
    <property type="evidence" value="ECO:0007669"/>
    <property type="project" value="UniProtKB-SubCell"/>
</dbReference>
<feature type="transmembrane region" description="Helical" evidence="7">
    <location>
        <begin position="238"/>
        <end position="256"/>
    </location>
</feature>
<dbReference type="InterPro" id="IPR049326">
    <property type="entry name" value="Rhodopsin_dom_fungi"/>
</dbReference>
<keyword evidence="10" id="KW-1185">Reference proteome</keyword>
<feature type="transmembrane region" description="Helical" evidence="7">
    <location>
        <begin position="276"/>
        <end position="298"/>
    </location>
</feature>
<evidence type="ECO:0000256" key="1">
    <source>
        <dbReference type="ARBA" id="ARBA00004141"/>
    </source>
</evidence>
<dbReference type="PANTHER" id="PTHR33048">
    <property type="entry name" value="PTH11-LIKE INTEGRAL MEMBRANE PROTEIN (AFU_ORTHOLOGUE AFUA_5G11245)"/>
    <property type="match status" value="1"/>
</dbReference>
<evidence type="ECO:0000256" key="7">
    <source>
        <dbReference type="SAM" id="Phobius"/>
    </source>
</evidence>
<evidence type="ECO:0000256" key="5">
    <source>
        <dbReference type="ARBA" id="ARBA00038359"/>
    </source>
</evidence>
<keyword evidence="2 7" id="KW-0812">Transmembrane</keyword>
<reference evidence="9" key="1">
    <citation type="submission" date="2020-02" db="EMBL/GenBank/DDBJ databases">
        <authorList>
            <person name="Lichtner F.J."/>
        </authorList>
    </citation>
    <scope>NUCLEOTIDE SEQUENCE</scope>
    <source>
        <strain evidence="9">G10</strain>
    </source>
</reference>
<feature type="transmembrane region" description="Helical" evidence="7">
    <location>
        <begin position="145"/>
        <end position="165"/>
    </location>
</feature>
<feature type="domain" description="Rhodopsin" evidence="8">
    <location>
        <begin position="28"/>
        <end position="299"/>
    </location>
</feature>
<evidence type="ECO:0000256" key="6">
    <source>
        <dbReference type="SAM" id="MobiDB-lite"/>
    </source>
</evidence>
<comment type="subcellular location">
    <subcellularLocation>
        <location evidence="1">Membrane</location>
        <topology evidence="1">Multi-pass membrane protein</topology>
    </subcellularLocation>
</comment>
<evidence type="ECO:0000313" key="9">
    <source>
        <dbReference type="EMBL" id="KAF7529079.1"/>
    </source>
</evidence>
<gene>
    <name evidence="9" type="ORF">PCG10_008850</name>
</gene>
<keyword evidence="3 7" id="KW-1133">Transmembrane helix</keyword>
<feature type="transmembrane region" description="Helical" evidence="7">
    <location>
        <begin position="204"/>
        <end position="226"/>
    </location>
</feature>
<dbReference type="EMBL" id="JAAOZQ010000007">
    <property type="protein sequence ID" value="KAF7529079.1"/>
    <property type="molecule type" value="Genomic_DNA"/>
</dbReference>
<comment type="caution">
    <text evidence="9">The sequence shown here is derived from an EMBL/GenBank/DDBJ whole genome shotgun (WGS) entry which is preliminary data.</text>
</comment>
<feature type="region of interest" description="Disordered" evidence="6">
    <location>
        <begin position="305"/>
        <end position="340"/>
    </location>
</feature>
<evidence type="ECO:0000256" key="4">
    <source>
        <dbReference type="ARBA" id="ARBA00023136"/>
    </source>
</evidence>
<proteinExistence type="inferred from homology"/>
<feature type="transmembrane region" description="Helical" evidence="7">
    <location>
        <begin position="119"/>
        <end position="138"/>
    </location>
</feature>
<dbReference type="PANTHER" id="PTHR33048:SF140">
    <property type="entry name" value="ATPASE, PUTATIVE (EUROFUNG)-RELATED"/>
    <property type="match status" value="1"/>
</dbReference>
<accession>A0A9P5L367</accession>
<feature type="region of interest" description="Disordered" evidence="6">
    <location>
        <begin position="355"/>
        <end position="378"/>
    </location>
</feature>
<name>A0A9P5L367_PENCR</name>
<organism evidence="9 10">
    <name type="scientific">Penicillium crustosum</name>
    <name type="common">Blue mold fungus</name>
    <dbReference type="NCBI Taxonomy" id="36656"/>
    <lineage>
        <taxon>Eukaryota</taxon>
        <taxon>Fungi</taxon>
        <taxon>Dikarya</taxon>
        <taxon>Ascomycota</taxon>
        <taxon>Pezizomycotina</taxon>
        <taxon>Eurotiomycetes</taxon>
        <taxon>Eurotiomycetidae</taxon>
        <taxon>Eurotiales</taxon>
        <taxon>Aspergillaceae</taxon>
        <taxon>Penicillium</taxon>
    </lineage>
</organism>
<sequence length="397" mass="44240">MLPLEGRSQSIFIVTTVFLGISFIAVCLRCFVRIRLVKAFGWDDTFMVCAMLLNILFGLCGITGALYGMGQRSDDLVKRGTMETAMFVCWPSTPNLHLRDENHMLKLPPKWWWLGQTSYVWTCAMAKISIAFALLRLTVSNVHKLVLWVVIGVTCIIGIVFWFMLTLQCQPVEFFWQRVRLLSNPHANVSGNCMNLDNIIAMAYVYSITATLCDLILGLLPIALVWNLQMNIRTKCALAGILGMGCIASAAVIVRIPFLHDYKDDDFLYATANISIWSNVEASLGIAAGSLVTLRPLFRWFRDPSSMGGSKSKSKRTGGSMPLSSINGVRSTTSNPQYWRPDLDQEEHTVITTVHTSNGSEASRTSSQEDLNPAHGGTFFHGVNVQKTFYVSEDQRS</sequence>
<evidence type="ECO:0000259" key="8">
    <source>
        <dbReference type="Pfam" id="PF20684"/>
    </source>
</evidence>
<feature type="transmembrane region" description="Helical" evidence="7">
    <location>
        <begin position="44"/>
        <end position="67"/>
    </location>
</feature>
<evidence type="ECO:0000313" key="10">
    <source>
        <dbReference type="Proteomes" id="UP000701341"/>
    </source>
</evidence>
<keyword evidence="4 7" id="KW-0472">Membrane</keyword>
<dbReference type="AlphaFoldDB" id="A0A9P5L367"/>
<evidence type="ECO:0000256" key="3">
    <source>
        <dbReference type="ARBA" id="ARBA00022989"/>
    </source>
</evidence>
<dbReference type="Pfam" id="PF20684">
    <property type="entry name" value="Fung_rhodopsin"/>
    <property type="match status" value="1"/>
</dbReference>
<comment type="similarity">
    <text evidence="5">Belongs to the SAT4 family.</text>
</comment>
<protein>
    <recommendedName>
        <fullName evidence="8">Rhodopsin domain-containing protein</fullName>
    </recommendedName>
</protein>
<dbReference type="Proteomes" id="UP000701341">
    <property type="component" value="Unassembled WGS sequence"/>
</dbReference>
<feature type="transmembrane region" description="Helical" evidence="7">
    <location>
        <begin position="12"/>
        <end position="32"/>
    </location>
</feature>